<reference evidence="1" key="1">
    <citation type="journal article" date="2021" name="Proc. Natl. Acad. Sci. U.S.A.">
        <title>A Catalog of Tens of Thousands of Viruses from Human Metagenomes Reveals Hidden Associations with Chronic Diseases.</title>
        <authorList>
            <person name="Tisza M.J."/>
            <person name="Buck C.B."/>
        </authorList>
    </citation>
    <scope>NUCLEOTIDE SEQUENCE</scope>
    <source>
        <strain evidence="1">CtOSJ35</strain>
    </source>
</reference>
<proteinExistence type="predicted"/>
<evidence type="ECO:0000313" key="1">
    <source>
        <dbReference type="EMBL" id="DAE07238.1"/>
    </source>
</evidence>
<protein>
    <submittedName>
        <fullName evidence="1">AgrD</fullName>
    </submittedName>
</protein>
<organism evidence="1">
    <name type="scientific">Siphoviridae sp. ctOSJ35</name>
    <dbReference type="NCBI Taxonomy" id="2825479"/>
    <lineage>
        <taxon>Viruses</taxon>
        <taxon>Duplodnaviria</taxon>
        <taxon>Heunggongvirae</taxon>
        <taxon>Uroviricota</taxon>
        <taxon>Caudoviricetes</taxon>
    </lineage>
</organism>
<sequence>MKNVVKIIANNSVEKAFTSFNYYQPKMPNSLMEKAINENKKEN</sequence>
<name>A0A8S5PJK3_9CAUD</name>
<dbReference type="EMBL" id="BK015447">
    <property type="protein sequence ID" value="DAE07238.1"/>
    <property type="molecule type" value="Genomic_DNA"/>
</dbReference>
<accession>A0A8S5PJK3</accession>
<dbReference type="InterPro" id="IPR009229">
    <property type="entry name" value="AgrD"/>
</dbReference>
<dbReference type="NCBIfam" id="TIGR04223">
    <property type="entry name" value="quorum_AgrD"/>
    <property type="match status" value="1"/>
</dbReference>